<dbReference type="Proteomes" id="UP000681722">
    <property type="component" value="Unassembled WGS sequence"/>
</dbReference>
<protein>
    <submittedName>
        <fullName evidence="3">Uncharacterized protein</fullName>
    </submittedName>
</protein>
<evidence type="ECO:0000313" key="5">
    <source>
        <dbReference type="Proteomes" id="UP000663829"/>
    </source>
</evidence>
<feature type="region of interest" description="Disordered" evidence="1">
    <location>
        <begin position="64"/>
        <end position="237"/>
    </location>
</feature>
<organism evidence="3 5">
    <name type="scientific">Didymodactylos carnosus</name>
    <dbReference type="NCBI Taxonomy" id="1234261"/>
    <lineage>
        <taxon>Eukaryota</taxon>
        <taxon>Metazoa</taxon>
        <taxon>Spiralia</taxon>
        <taxon>Gnathifera</taxon>
        <taxon>Rotifera</taxon>
        <taxon>Eurotatoria</taxon>
        <taxon>Bdelloidea</taxon>
        <taxon>Philodinida</taxon>
        <taxon>Philodinidae</taxon>
        <taxon>Didymodactylos</taxon>
    </lineage>
</organism>
<sequence length="237" mass="27003">MAKQIVYMLSLVVFVWAYVFSTIDANPHQLAYNQGGDYHLKHSKSHNVDDEDSHTKQAKLNALYEDSTGKKHELNKENRDHALQKHKEADSELEEKRNHQPHRYAGKGSDSDSSDSNGYGSESRDDKYNRHPRKHAGKGSDSDSSDSNGYGSESRDDKYNRHPRKHAGKGSDSDSSDSNDYGNEHRDERVKRGAPEHAYHSSSRHDVPKSEVQKKKSHLVENENEKDGSDVVNERYR</sequence>
<evidence type="ECO:0000256" key="2">
    <source>
        <dbReference type="SAM" id="SignalP"/>
    </source>
</evidence>
<keyword evidence="5" id="KW-1185">Reference proteome</keyword>
<name>A0A816A9R1_9BILA</name>
<dbReference type="AlphaFoldDB" id="A0A816A9R1"/>
<feature type="chain" id="PRO_5036229564" evidence="2">
    <location>
        <begin position="18"/>
        <end position="237"/>
    </location>
</feature>
<feature type="compositionally biased region" description="Basic and acidic residues" evidence="1">
    <location>
        <begin position="182"/>
        <end position="237"/>
    </location>
</feature>
<dbReference type="EMBL" id="CAJNOQ010034555">
    <property type="protein sequence ID" value="CAF1595251.1"/>
    <property type="molecule type" value="Genomic_DNA"/>
</dbReference>
<dbReference type="EMBL" id="CAJOBC010100829">
    <property type="protein sequence ID" value="CAF4469631.1"/>
    <property type="molecule type" value="Genomic_DNA"/>
</dbReference>
<feature type="signal peptide" evidence="2">
    <location>
        <begin position="1"/>
        <end position="17"/>
    </location>
</feature>
<evidence type="ECO:0000256" key="1">
    <source>
        <dbReference type="SAM" id="MobiDB-lite"/>
    </source>
</evidence>
<proteinExistence type="predicted"/>
<gene>
    <name evidence="3" type="ORF">GPM918_LOCUS42033</name>
    <name evidence="4" type="ORF">SRO942_LOCUS43200</name>
</gene>
<keyword evidence="2" id="KW-0732">Signal</keyword>
<evidence type="ECO:0000313" key="4">
    <source>
        <dbReference type="EMBL" id="CAF4469631.1"/>
    </source>
</evidence>
<dbReference type="Proteomes" id="UP000663829">
    <property type="component" value="Unassembled WGS sequence"/>
</dbReference>
<reference evidence="3" key="1">
    <citation type="submission" date="2021-02" db="EMBL/GenBank/DDBJ databases">
        <authorList>
            <person name="Nowell W R."/>
        </authorList>
    </citation>
    <scope>NUCLEOTIDE SEQUENCE</scope>
</reference>
<comment type="caution">
    <text evidence="3">The sequence shown here is derived from an EMBL/GenBank/DDBJ whole genome shotgun (WGS) entry which is preliminary data.</text>
</comment>
<evidence type="ECO:0000313" key="3">
    <source>
        <dbReference type="EMBL" id="CAF1595251.1"/>
    </source>
</evidence>
<feature type="compositionally biased region" description="Basic and acidic residues" evidence="1">
    <location>
        <begin position="67"/>
        <end position="98"/>
    </location>
</feature>
<accession>A0A816A9R1</accession>